<dbReference type="Gene3D" id="3.40.190.10">
    <property type="entry name" value="Periplasmic binding protein-like II"/>
    <property type="match status" value="2"/>
</dbReference>
<dbReference type="RefSeq" id="WP_125118835.1">
    <property type="nucleotide sequence ID" value="NZ_AP019309.1"/>
</dbReference>
<dbReference type="InParanoid" id="A0A3G9J439"/>
<dbReference type="InterPro" id="IPR036803">
    <property type="entry name" value="Porphobilinogen_deaminase_C_sf"/>
</dbReference>
<evidence type="ECO:0000256" key="5">
    <source>
        <dbReference type="ARBA" id="ARBA00023244"/>
    </source>
</evidence>
<dbReference type="AlphaFoldDB" id="A0A3G9J439"/>
<dbReference type="OrthoDB" id="9810298at2"/>
<evidence type="ECO:0000256" key="2">
    <source>
        <dbReference type="ARBA" id="ARBA00005638"/>
    </source>
</evidence>
<dbReference type="KEGG" id="ebm:SG0102_08510"/>
<proteinExistence type="inferred from homology"/>
<dbReference type="Pfam" id="PF01379">
    <property type="entry name" value="Porphobil_deam"/>
    <property type="match status" value="1"/>
</dbReference>
<organism evidence="9 10">
    <name type="scientific">Intestinibaculum porci</name>
    <dbReference type="NCBI Taxonomy" id="2487118"/>
    <lineage>
        <taxon>Bacteria</taxon>
        <taxon>Bacillati</taxon>
        <taxon>Bacillota</taxon>
        <taxon>Erysipelotrichia</taxon>
        <taxon>Erysipelotrichales</taxon>
        <taxon>Erysipelotrichaceae</taxon>
        <taxon>Intestinibaculum</taxon>
    </lineage>
</organism>
<accession>A0A3G9J439</accession>
<dbReference type="GO" id="GO:0004418">
    <property type="term" value="F:hydroxymethylbilane synthase activity"/>
    <property type="evidence" value="ECO:0007669"/>
    <property type="project" value="UniProtKB-UniRule"/>
</dbReference>
<sequence>MKIRVGARGSQLSIAQMDIVLQALKQKRPDLTFEKVIMKTKGDLILNRSLKEIGGKGLFVGEFEEALKEGIIDIAIHSGKDLPALSSSYFAFSVMKRGVPYDVLIKNKDQVQVIGTSSPRREVLLHKLMPNAQVKMLRGNINTRIEKLRSGEYDAIILAQAGLERLQPSLAGLEVVPLDPEVFVPASCQGILTIEYLKDSPFQEIFSCIHDEETYQAFMLERQVMQGLQASCHDAVGAYSTMEKGERMIRSFYHQSPIYYEKADQLPLLIQKLKEHAHGD</sequence>
<evidence type="ECO:0000313" key="10">
    <source>
        <dbReference type="Proteomes" id="UP000268059"/>
    </source>
</evidence>
<evidence type="ECO:0000313" key="9">
    <source>
        <dbReference type="EMBL" id="BBH25917.1"/>
    </source>
</evidence>
<keyword evidence="4" id="KW-0808">Transferase</keyword>
<comment type="function">
    <text evidence="1">Tetrapolymerization of the monopyrrole PBG into the hydroxymethylbilane pre-uroporphyrinogen in several discrete steps.</text>
</comment>
<dbReference type="GO" id="GO:0005737">
    <property type="term" value="C:cytoplasm"/>
    <property type="evidence" value="ECO:0007669"/>
    <property type="project" value="UniProtKB-UniRule"/>
</dbReference>
<comment type="similarity">
    <text evidence="2">Belongs to the HMBS family.</text>
</comment>
<evidence type="ECO:0000256" key="6">
    <source>
        <dbReference type="ARBA" id="ARBA00048169"/>
    </source>
</evidence>
<dbReference type="GO" id="GO:0006783">
    <property type="term" value="P:heme biosynthetic process"/>
    <property type="evidence" value="ECO:0007669"/>
    <property type="project" value="TreeGrafter"/>
</dbReference>
<evidence type="ECO:0000256" key="7">
    <source>
        <dbReference type="NCBIfam" id="TIGR00212"/>
    </source>
</evidence>
<dbReference type="Proteomes" id="UP000268059">
    <property type="component" value="Chromosome"/>
</dbReference>
<evidence type="ECO:0000259" key="8">
    <source>
        <dbReference type="Pfam" id="PF01379"/>
    </source>
</evidence>
<dbReference type="PRINTS" id="PR00151">
    <property type="entry name" value="PORPHBDMNASE"/>
</dbReference>
<dbReference type="PANTHER" id="PTHR11557:SF0">
    <property type="entry name" value="PORPHOBILINOGEN DEAMINASE"/>
    <property type="match status" value="1"/>
</dbReference>
<keyword evidence="10" id="KW-1185">Reference proteome</keyword>
<reference evidence="9 10" key="1">
    <citation type="submission" date="2018-11" db="EMBL/GenBank/DDBJ databases">
        <title>Novel Erysipelotrichaceae bacterium isolated from small intestine of a swine.</title>
        <authorList>
            <person name="Kim J.S."/>
            <person name="Choe H."/>
            <person name="Lee Y.R."/>
            <person name="Kim K.M."/>
            <person name="Park D.S."/>
        </authorList>
    </citation>
    <scope>NUCLEOTIDE SEQUENCE [LARGE SCALE GENOMIC DNA]</scope>
    <source>
        <strain evidence="9 10">SG0102</strain>
    </source>
</reference>
<dbReference type="SUPFAM" id="SSF53850">
    <property type="entry name" value="Periplasmic binding protein-like II"/>
    <property type="match status" value="1"/>
</dbReference>
<protein>
    <recommendedName>
        <fullName evidence="3 7">Hydroxymethylbilane synthase</fullName>
        <ecNumber evidence="3 7">2.5.1.61</ecNumber>
    </recommendedName>
</protein>
<name>A0A3G9J439_9FIRM</name>
<keyword evidence="5" id="KW-0627">Porphyrin biosynthesis</keyword>
<evidence type="ECO:0000256" key="1">
    <source>
        <dbReference type="ARBA" id="ARBA00002869"/>
    </source>
</evidence>
<dbReference type="InterPro" id="IPR000860">
    <property type="entry name" value="HemC"/>
</dbReference>
<dbReference type="SUPFAM" id="SSF54782">
    <property type="entry name" value="Porphobilinogen deaminase (hydroxymethylbilane synthase), C-terminal domain"/>
    <property type="match status" value="1"/>
</dbReference>
<feature type="domain" description="Porphobilinogen deaminase N-terminal" evidence="8">
    <location>
        <begin position="3"/>
        <end position="200"/>
    </location>
</feature>
<dbReference type="NCBIfam" id="TIGR00212">
    <property type="entry name" value="hemC"/>
    <property type="match status" value="1"/>
</dbReference>
<dbReference type="PANTHER" id="PTHR11557">
    <property type="entry name" value="PORPHOBILINOGEN DEAMINASE"/>
    <property type="match status" value="1"/>
</dbReference>
<comment type="catalytic activity">
    <reaction evidence="6">
        <text>4 porphobilinogen + H2O = hydroxymethylbilane + 4 NH4(+)</text>
        <dbReference type="Rhea" id="RHEA:13185"/>
        <dbReference type="ChEBI" id="CHEBI:15377"/>
        <dbReference type="ChEBI" id="CHEBI:28938"/>
        <dbReference type="ChEBI" id="CHEBI:57845"/>
        <dbReference type="ChEBI" id="CHEBI:58126"/>
        <dbReference type="EC" id="2.5.1.61"/>
    </reaction>
</comment>
<dbReference type="EMBL" id="AP019309">
    <property type="protein sequence ID" value="BBH25917.1"/>
    <property type="molecule type" value="Genomic_DNA"/>
</dbReference>
<dbReference type="PIRSF" id="PIRSF001438">
    <property type="entry name" value="4pyrrol_synth_OHMeBilane_synth"/>
    <property type="match status" value="1"/>
</dbReference>
<evidence type="ECO:0000256" key="4">
    <source>
        <dbReference type="ARBA" id="ARBA00022679"/>
    </source>
</evidence>
<dbReference type="InterPro" id="IPR022417">
    <property type="entry name" value="Porphobilin_deaminase_N"/>
</dbReference>
<gene>
    <name evidence="9" type="primary">hemC</name>
    <name evidence="9" type="ORF">SG0102_08510</name>
</gene>
<dbReference type="FunCoup" id="A0A3G9J439">
    <property type="interactions" value="410"/>
</dbReference>
<evidence type="ECO:0000256" key="3">
    <source>
        <dbReference type="ARBA" id="ARBA00012655"/>
    </source>
</evidence>
<dbReference type="EC" id="2.5.1.61" evidence="3 7"/>